<dbReference type="Gene3D" id="3.10.530.10">
    <property type="entry name" value="CPE0013-like"/>
    <property type="match status" value="1"/>
</dbReference>
<organism evidence="1 2">
    <name type="scientific">Clostridium sardiniense</name>
    <name type="common">Clostridium absonum</name>
    <dbReference type="NCBI Taxonomy" id="29369"/>
    <lineage>
        <taxon>Bacteria</taxon>
        <taxon>Bacillati</taxon>
        <taxon>Bacillota</taxon>
        <taxon>Clostridia</taxon>
        <taxon>Eubacteriales</taxon>
        <taxon>Clostridiaceae</taxon>
        <taxon>Clostridium</taxon>
    </lineage>
</organism>
<dbReference type="Proteomes" id="UP001299068">
    <property type="component" value="Unassembled WGS sequence"/>
</dbReference>
<keyword evidence="2" id="KW-1185">Reference proteome</keyword>
<dbReference type="InterPro" id="IPR036593">
    <property type="entry name" value="CPE0013-like_sf"/>
</dbReference>
<dbReference type="PANTHER" id="PTHR39450:SF1">
    <property type="entry name" value="DUF1667 DOMAIN-CONTAINING PROTEIN"/>
    <property type="match status" value="1"/>
</dbReference>
<comment type="caution">
    <text evidence="1">The sequence shown here is derived from an EMBL/GenBank/DDBJ whole genome shotgun (WGS) entry which is preliminary data.</text>
</comment>
<protein>
    <submittedName>
        <fullName evidence="1">DUF1667 domain-containing protein</fullName>
    </submittedName>
</protein>
<evidence type="ECO:0000313" key="2">
    <source>
        <dbReference type="Proteomes" id="UP001299068"/>
    </source>
</evidence>
<accession>A0ABS7KZ51</accession>
<dbReference type="PANTHER" id="PTHR39450">
    <property type="entry name" value="MOLYBDOPTERIN OXIDOREDUCTASE, 4FE-4S CLUSTER-BINDING SUBUNIT"/>
    <property type="match status" value="1"/>
</dbReference>
<sequence length="122" mass="13074">MNSIDLVCLACERSCNLAINIDNSKITSITGNKCRNGISYANKECIIPSRVVTTIIKVVNGSTRTVPVKSEINVPKSLIFSILKELKDLTVTAPINTGDIIKENICNTGVNIIATKSVAISP</sequence>
<proteinExistence type="predicted"/>
<dbReference type="InterPro" id="IPR012460">
    <property type="entry name" value="DUF1667"/>
</dbReference>
<dbReference type="EMBL" id="JAIKTU010000009">
    <property type="protein sequence ID" value="MBY0756084.1"/>
    <property type="molecule type" value="Genomic_DNA"/>
</dbReference>
<dbReference type="SUPFAM" id="SSF160148">
    <property type="entry name" value="CPE0013-like"/>
    <property type="match status" value="1"/>
</dbReference>
<name>A0ABS7KZ51_CLOSR</name>
<evidence type="ECO:0000313" key="1">
    <source>
        <dbReference type="EMBL" id="MBY0756084.1"/>
    </source>
</evidence>
<dbReference type="RefSeq" id="WP_204593794.1">
    <property type="nucleotide sequence ID" value="NZ_JAFBDA010000002.1"/>
</dbReference>
<dbReference type="Pfam" id="PF07892">
    <property type="entry name" value="DUF1667"/>
    <property type="match status" value="1"/>
</dbReference>
<gene>
    <name evidence="1" type="ORF">K5V21_11575</name>
</gene>
<reference evidence="1 2" key="1">
    <citation type="journal article" date="2021" name="Cell Host Microbe">
        <title>in vivo commensal control of Clostridioides difficile virulence.</title>
        <authorList>
            <person name="Girinathan B.P."/>
            <person name="Dibenedetto N."/>
            <person name="Worley J.N."/>
            <person name="Peltier J."/>
            <person name="Arrieta-Ortiz M.L."/>
            <person name="Rupa Christinal Immanuel S."/>
            <person name="Lavin R."/>
            <person name="Delaney M.L."/>
            <person name="Cummins C."/>
            <person name="Hoffmann M."/>
            <person name="Luo Y."/>
            <person name="Gonzalez-Escalona N."/>
            <person name="Allard M."/>
            <person name="Onderdonk A.B."/>
            <person name="Gerber G.K."/>
            <person name="Sonenshein A.L."/>
            <person name="Baliga N."/>
            <person name="Dupuy B."/>
            <person name="Bry L."/>
        </authorList>
    </citation>
    <scope>NUCLEOTIDE SEQUENCE [LARGE SCALE GENOMIC DNA]</scope>
    <source>
        <strain evidence="1 2">DSM 599</strain>
    </source>
</reference>